<dbReference type="OrthoDB" id="2246127at2759"/>
<feature type="non-terminal residue" evidence="1">
    <location>
        <position position="1"/>
    </location>
</feature>
<proteinExistence type="predicted"/>
<evidence type="ECO:0000313" key="2">
    <source>
        <dbReference type="Proteomes" id="UP000037035"/>
    </source>
</evidence>
<protein>
    <submittedName>
        <fullName evidence="1">Uncharacterized protein</fullName>
    </submittedName>
</protein>
<dbReference type="AlphaFoldDB" id="A0A0L6VLH8"/>
<comment type="caution">
    <text evidence="1">The sequence shown here is derived from an EMBL/GenBank/DDBJ whole genome shotgun (WGS) entry which is preliminary data.</text>
</comment>
<sequence>VMTAVLCFLGDSPMHSEINNTQHPGVSLNPCRICSLQVSTLGDNPPDLCDA</sequence>
<dbReference type="VEuPathDB" id="FungiDB:VP01_14752g1"/>
<organism evidence="1 2">
    <name type="scientific">Puccinia sorghi</name>
    <dbReference type="NCBI Taxonomy" id="27349"/>
    <lineage>
        <taxon>Eukaryota</taxon>
        <taxon>Fungi</taxon>
        <taxon>Dikarya</taxon>
        <taxon>Basidiomycota</taxon>
        <taxon>Pucciniomycotina</taxon>
        <taxon>Pucciniomycetes</taxon>
        <taxon>Pucciniales</taxon>
        <taxon>Pucciniaceae</taxon>
        <taxon>Puccinia</taxon>
    </lineage>
</organism>
<name>A0A0L6VLH8_9BASI</name>
<dbReference type="Proteomes" id="UP000037035">
    <property type="component" value="Unassembled WGS sequence"/>
</dbReference>
<accession>A0A0L6VLH8</accession>
<dbReference type="EMBL" id="LAVV01005278">
    <property type="protein sequence ID" value="KNZ60965.1"/>
    <property type="molecule type" value="Genomic_DNA"/>
</dbReference>
<reference evidence="1 2" key="1">
    <citation type="submission" date="2015-08" db="EMBL/GenBank/DDBJ databases">
        <title>Next Generation Sequencing and Analysis of the Genome of Puccinia sorghi L Schw, the Causal Agent of Maize Common Rust.</title>
        <authorList>
            <person name="Rochi L."/>
            <person name="Burguener G."/>
            <person name="Darino M."/>
            <person name="Turjanski A."/>
            <person name="Kreff E."/>
            <person name="Dieguez M.J."/>
            <person name="Sacco F."/>
        </authorList>
    </citation>
    <scope>NUCLEOTIDE SEQUENCE [LARGE SCALE GENOMIC DNA]</scope>
    <source>
        <strain evidence="1 2">RO10H11247</strain>
    </source>
</reference>
<feature type="non-terminal residue" evidence="1">
    <location>
        <position position="51"/>
    </location>
</feature>
<keyword evidence="2" id="KW-1185">Reference proteome</keyword>
<evidence type="ECO:0000313" key="1">
    <source>
        <dbReference type="EMBL" id="KNZ60965.1"/>
    </source>
</evidence>
<gene>
    <name evidence="1" type="ORF">VP01_14752g1</name>
</gene>